<sequence length="65" mass="7815">MTYKMKTFVIMYKGKGQYNLYLRCERGKGNSLRKNHNYYKTYPSDWQAELAAKILAEDSKYTIEY</sequence>
<dbReference type="AlphaFoldDB" id="A0A0F9KC44"/>
<dbReference type="EMBL" id="LAZR01013934">
    <property type="protein sequence ID" value="KKM19673.1"/>
    <property type="molecule type" value="Genomic_DNA"/>
</dbReference>
<reference evidence="1" key="1">
    <citation type="journal article" date="2015" name="Nature">
        <title>Complex archaea that bridge the gap between prokaryotes and eukaryotes.</title>
        <authorList>
            <person name="Spang A."/>
            <person name="Saw J.H."/>
            <person name="Jorgensen S.L."/>
            <person name="Zaremba-Niedzwiedzka K."/>
            <person name="Martijn J."/>
            <person name="Lind A.E."/>
            <person name="van Eijk R."/>
            <person name="Schleper C."/>
            <person name="Guy L."/>
            <person name="Ettema T.J."/>
        </authorList>
    </citation>
    <scope>NUCLEOTIDE SEQUENCE</scope>
</reference>
<gene>
    <name evidence="1" type="ORF">LCGC14_1653190</name>
</gene>
<name>A0A0F9KC44_9ZZZZ</name>
<comment type="caution">
    <text evidence="1">The sequence shown here is derived from an EMBL/GenBank/DDBJ whole genome shotgun (WGS) entry which is preliminary data.</text>
</comment>
<accession>A0A0F9KC44</accession>
<protein>
    <submittedName>
        <fullName evidence="1">Uncharacterized protein</fullName>
    </submittedName>
</protein>
<evidence type="ECO:0000313" key="1">
    <source>
        <dbReference type="EMBL" id="KKM19673.1"/>
    </source>
</evidence>
<proteinExistence type="predicted"/>
<organism evidence="1">
    <name type="scientific">marine sediment metagenome</name>
    <dbReference type="NCBI Taxonomy" id="412755"/>
    <lineage>
        <taxon>unclassified sequences</taxon>
        <taxon>metagenomes</taxon>
        <taxon>ecological metagenomes</taxon>
    </lineage>
</organism>